<dbReference type="Proteomes" id="UP000284120">
    <property type="component" value="Unassembled WGS sequence"/>
</dbReference>
<comment type="caution">
    <text evidence="1">The sequence shown here is derived from an EMBL/GenBank/DDBJ whole genome shotgun (WGS) entry which is preliminary data.</text>
</comment>
<dbReference type="EMBL" id="SAYW01000003">
    <property type="protein sequence ID" value="RWU07474.1"/>
    <property type="molecule type" value="Genomic_DNA"/>
</dbReference>
<organism evidence="1 2">
    <name type="scientific">Pedobacter chitinilyticus</name>
    <dbReference type="NCBI Taxonomy" id="2233776"/>
    <lineage>
        <taxon>Bacteria</taxon>
        <taxon>Pseudomonadati</taxon>
        <taxon>Bacteroidota</taxon>
        <taxon>Sphingobacteriia</taxon>
        <taxon>Sphingobacteriales</taxon>
        <taxon>Sphingobacteriaceae</taxon>
        <taxon>Pedobacter</taxon>
    </lineage>
</organism>
<dbReference type="Gene3D" id="2.40.128.490">
    <property type="entry name" value="Uncharacterised protein PF14869, DUF4488"/>
    <property type="match status" value="1"/>
</dbReference>
<sequence>MNVKTLLLSCCIASFFSCHSVKTENTQVPIVGTWQLLSATTVENGKRTETDYTKGRSMIKIINDTHFAFLNHKLDMPKDSSNHFDGGGGRYLLKGDEYTEYLDYYKDRNWEGKTFNFKVSIKNDTLIQTGVEKVEGAGVDRTITEKYIKVKAN</sequence>
<dbReference type="AlphaFoldDB" id="A0A3S3PGU9"/>
<evidence type="ECO:0008006" key="3">
    <source>
        <dbReference type="Google" id="ProtNLM"/>
    </source>
</evidence>
<dbReference type="RefSeq" id="WP_113647384.1">
    <property type="nucleotide sequence ID" value="NZ_QMHN01000003.1"/>
</dbReference>
<accession>A0A3S3PGU9</accession>
<dbReference type="PROSITE" id="PS51257">
    <property type="entry name" value="PROKAR_LIPOPROTEIN"/>
    <property type="match status" value="1"/>
</dbReference>
<evidence type="ECO:0000313" key="2">
    <source>
        <dbReference type="Proteomes" id="UP000284120"/>
    </source>
</evidence>
<reference evidence="1 2" key="1">
    <citation type="submission" date="2018-06" db="EMBL/GenBank/DDBJ databases">
        <title>Pedobacter endophyticus sp. nov., an endophytic bacterium isolated from a leaf of Triticum aestivum.</title>
        <authorList>
            <person name="Zhang L."/>
        </authorList>
    </citation>
    <scope>NUCLEOTIDE SEQUENCE [LARGE SCALE GENOMIC DNA]</scope>
    <source>
        <strain evidence="1 2">CM134L-2</strain>
    </source>
</reference>
<gene>
    <name evidence="1" type="ORF">DPV69_10815</name>
</gene>
<keyword evidence="2" id="KW-1185">Reference proteome</keyword>
<protein>
    <recommendedName>
        <fullName evidence="3">Lipocalin-like domain-containing protein</fullName>
    </recommendedName>
</protein>
<evidence type="ECO:0000313" key="1">
    <source>
        <dbReference type="EMBL" id="RWU07474.1"/>
    </source>
</evidence>
<proteinExistence type="predicted"/>
<name>A0A3S3PGU9_9SPHI</name>
<dbReference type="OrthoDB" id="1493972at2"/>